<keyword evidence="4" id="KW-1185">Reference proteome</keyword>
<reference evidence="3" key="1">
    <citation type="submission" date="2021-01" db="UniProtKB">
        <authorList>
            <consortium name="EnsemblMetazoa"/>
        </authorList>
    </citation>
    <scope>IDENTIFICATION</scope>
</reference>
<feature type="region of interest" description="Disordered" evidence="1">
    <location>
        <begin position="196"/>
        <end position="217"/>
    </location>
</feature>
<dbReference type="CDD" id="cd04458">
    <property type="entry name" value="CSP_CDS"/>
    <property type="match status" value="1"/>
</dbReference>
<dbReference type="InParanoid" id="A0A7M7KK30"/>
<sequence>MSGQHGGGGDSVAETPVAPESGVYPPEEPSSKDEGVKDVRQKEDQAISTAIENRRVQRISSDLRGVVRWYNSRLCYGFIEREDTKCELFVHRNSVVMAPGEPVFLRAESEVLFDLWTLSDGRLEAQAVRAINGEPISLRGTRTTGPPRSFHYAVHAARIYDILCQPNVYGCCVPSYCPCCARPIWHGAGGAAGANGGRSRRGLADASGSNGGQNRRSVQYVGQPLDKWA</sequence>
<dbReference type="AlphaFoldDB" id="A0A7M7KK30"/>
<dbReference type="GO" id="GO:0003676">
    <property type="term" value="F:nucleic acid binding"/>
    <property type="evidence" value="ECO:0007669"/>
    <property type="project" value="InterPro"/>
</dbReference>
<feature type="domain" description="CSD" evidence="2">
    <location>
        <begin position="64"/>
        <end position="130"/>
    </location>
</feature>
<protein>
    <recommendedName>
        <fullName evidence="2">CSD domain-containing protein</fullName>
    </recommendedName>
</protein>
<evidence type="ECO:0000313" key="3">
    <source>
        <dbReference type="EnsemblMetazoa" id="XP_022668078"/>
    </source>
</evidence>
<dbReference type="KEGG" id="vde:111253223"/>
<dbReference type="InterPro" id="IPR002059">
    <property type="entry name" value="CSP_DNA-bd"/>
</dbReference>
<proteinExistence type="predicted"/>
<dbReference type="GeneID" id="111253223"/>
<feature type="compositionally biased region" description="Gly residues" evidence="1">
    <location>
        <begin position="1"/>
        <end position="10"/>
    </location>
</feature>
<evidence type="ECO:0000259" key="2">
    <source>
        <dbReference type="Pfam" id="PF00313"/>
    </source>
</evidence>
<dbReference type="InterPro" id="IPR012340">
    <property type="entry name" value="NA-bd_OB-fold"/>
</dbReference>
<name>A0A7M7KK30_VARDE</name>
<dbReference type="Gene3D" id="2.40.50.140">
    <property type="entry name" value="Nucleic acid-binding proteins"/>
    <property type="match status" value="1"/>
</dbReference>
<evidence type="ECO:0000256" key="1">
    <source>
        <dbReference type="SAM" id="MobiDB-lite"/>
    </source>
</evidence>
<dbReference type="SUPFAM" id="SSF50249">
    <property type="entry name" value="Nucleic acid-binding proteins"/>
    <property type="match status" value="1"/>
</dbReference>
<feature type="compositionally biased region" description="Basic and acidic residues" evidence="1">
    <location>
        <begin position="29"/>
        <end position="41"/>
    </location>
</feature>
<evidence type="ECO:0000313" key="4">
    <source>
        <dbReference type="Proteomes" id="UP000594260"/>
    </source>
</evidence>
<dbReference type="EnsemblMetazoa" id="XM_022812343">
    <property type="protein sequence ID" value="XP_022668078"/>
    <property type="gene ID" value="LOC111253223"/>
</dbReference>
<dbReference type="RefSeq" id="XP_022668078.1">
    <property type="nucleotide sequence ID" value="XM_022812343.1"/>
</dbReference>
<dbReference type="OrthoDB" id="203339at2759"/>
<dbReference type="Pfam" id="PF00313">
    <property type="entry name" value="CSD"/>
    <property type="match status" value="1"/>
</dbReference>
<accession>A0A7M7KK30</accession>
<organism evidence="3 4">
    <name type="scientific">Varroa destructor</name>
    <name type="common">Honeybee mite</name>
    <dbReference type="NCBI Taxonomy" id="109461"/>
    <lineage>
        <taxon>Eukaryota</taxon>
        <taxon>Metazoa</taxon>
        <taxon>Ecdysozoa</taxon>
        <taxon>Arthropoda</taxon>
        <taxon>Chelicerata</taxon>
        <taxon>Arachnida</taxon>
        <taxon>Acari</taxon>
        <taxon>Parasitiformes</taxon>
        <taxon>Mesostigmata</taxon>
        <taxon>Gamasina</taxon>
        <taxon>Dermanyssoidea</taxon>
        <taxon>Varroidae</taxon>
        <taxon>Varroa</taxon>
    </lineage>
</organism>
<dbReference type="Proteomes" id="UP000594260">
    <property type="component" value="Unplaced"/>
</dbReference>
<feature type="region of interest" description="Disordered" evidence="1">
    <location>
        <begin position="1"/>
        <end position="41"/>
    </location>
</feature>